<protein>
    <submittedName>
        <fullName evidence="1">Uncharacterized protein</fullName>
    </submittedName>
</protein>
<evidence type="ECO:0000313" key="2">
    <source>
        <dbReference type="Proteomes" id="UP000500767"/>
    </source>
</evidence>
<name>A0A6M8HYM2_9PROT</name>
<dbReference type="RefSeq" id="WP_171833833.1">
    <property type="nucleotide sequence ID" value="NZ_CP053709.1"/>
</dbReference>
<geneLocation type="plasmid" evidence="1 2">
    <name>unnamed1</name>
</geneLocation>
<dbReference type="KEGG" id="lck:HN018_23695"/>
<sequence length="125" mass="13551">MNMASKLIFRVGVSLEEIDREIAANVDAAVAAAERGKNIETKRTISFENWATFFRSMTPNRIAILEHVSAHDMIASTRALSVALGRDYSGVHADVAELVKLGLLERDGNALRCEIGPDVAELVAA</sequence>
<dbReference type="SUPFAM" id="SSF46785">
    <property type="entry name" value="Winged helix' DNA-binding domain"/>
    <property type="match status" value="1"/>
</dbReference>
<reference evidence="1 2" key="1">
    <citation type="journal article" date="2014" name="World J. Microbiol. Biotechnol.">
        <title>Biodiversity and physiological characteristics of Antarctic and Arctic lichens-associated bacteria.</title>
        <authorList>
            <person name="Lee Y.M."/>
            <person name="Kim E.H."/>
            <person name="Lee H.K."/>
            <person name="Hong S.G."/>
        </authorList>
    </citation>
    <scope>NUCLEOTIDE SEQUENCE [LARGE SCALE GENOMIC DNA]</scope>
    <source>
        <strain evidence="1 2">PAMC 26569</strain>
        <plasmid evidence="1">unnamed1</plasmid>
    </source>
</reference>
<organism evidence="1 2">
    <name type="scientific">Lichenicola cladoniae</name>
    <dbReference type="NCBI Taxonomy" id="1484109"/>
    <lineage>
        <taxon>Bacteria</taxon>
        <taxon>Pseudomonadati</taxon>
        <taxon>Pseudomonadota</taxon>
        <taxon>Alphaproteobacteria</taxon>
        <taxon>Acetobacterales</taxon>
        <taxon>Acetobacteraceae</taxon>
        <taxon>Lichenicola</taxon>
    </lineage>
</organism>
<dbReference type="EMBL" id="CP053709">
    <property type="protein sequence ID" value="QKE93191.1"/>
    <property type="molecule type" value="Genomic_DNA"/>
</dbReference>
<dbReference type="InterPro" id="IPR036390">
    <property type="entry name" value="WH_DNA-bd_sf"/>
</dbReference>
<keyword evidence="2" id="KW-1185">Reference proteome</keyword>
<dbReference type="Gene3D" id="1.10.10.10">
    <property type="entry name" value="Winged helix-like DNA-binding domain superfamily/Winged helix DNA-binding domain"/>
    <property type="match status" value="1"/>
</dbReference>
<dbReference type="AlphaFoldDB" id="A0A6M8HYM2"/>
<keyword evidence="1" id="KW-0614">Plasmid</keyword>
<evidence type="ECO:0000313" key="1">
    <source>
        <dbReference type="EMBL" id="QKE93191.1"/>
    </source>
</evidence>
<proteinExistence type="predicted"/>
<dbReference type="Proteomes" id="UP000500767">
    <property type="component" value="Plasmid unnamed1"/>
</dbReference>
<dbReference type="Pfam" id="PF25212">
    <property type="entry name" value="HVO_A0114"/>
    <property type="match status" value="1"/>
</dbReference>
<gene>
    <name evidence="1" type="ORF">HN018_23695</name>
</gene>
<dbReference type="InterPro" id="IPR036388">
    <property type="entry name" value="WH-like_DNA-bd_sf"/>
</dbReference>
<accession>A0A6M8HYM2</accession>